<dbReference type="GeneID" id="34618896"/>
<reference evidence="1 2" key="1">
    <citation type="journal article" date="2016" name="BMC Genomics">
        <title>Comparative genomics reveals Cyclospora cayetanensis possesses coccidia-like metabolism and invasion components but unique surface antigens.</title>
        <authorList>
            <person name="Liu S."/>
            <person name="Wang L."/>
            <person name="Zheng H."/>
            <person name="Xu Z."/>
            <person name="Roellig D.M."/>
            <person name="Li N."/>
            <person name="Frace M.A."/>
            <person name="Tang K."/>
            <person name="Arrowood M.J."/>
            <person name="Moss D.M."/>
            <person name="Zhang L."/>
            <person name="Feng Y."/>
            <person name="Xiao L."/>
        </authorList>
    </citation>
    <scope>NUCLEOTIDE SEQUENCE [LARGE SCALE GENOMIC DNA]</scope>
    <source>
        <strain evidence="1 2">CHN_HEN01</strain>
    </source>
</reference>
<protein>
    <submittedName>
        <fullName evidence="1">Uncharacterized protein</fullName>
    </submittedName>
</protein>
<dbReference type="Pfam" id="PF05348">
    <property type="entry name" value="UMP1"/>
    <property type="match status" value="1"/>
</dbReference>
<dbReference type="Proteomes" id="UP000095192">
    <property type="component" value="Unassembled WGS sequence"/>
</dbReference>
<proteinExistence type="predicted"/>
<dbReference type="AlphaFoldDB" id="A0A1D3CZL8"/>
<dbReference type="OrthoDB" id="354435at2759"/>
<organism evidence="1 2">
    <name type="scientific">Cyclospora cayetanensis</name>
    <dbReference type="NCBI Taxonomy" id="88456"/>
    <lineage>
        <taxon>Eukaryota</taxon>
        <taxon>Sar</taxon>
        <taxon>Alveolata</taxon>
        <taxon>Apicomplexa</taxon>
        <taxon>Conoidasida</taxon>
        <taxon>Coccidia</taxon>
        <taxon>Eucoccidiorida</taxon>
        <taxon>Eimeriorina</taxon>
        <taxon>Eimeriidae</taxon>
        <taxon>Cyclospora</taxon>
    </lineage>
</organism>
<dbReference type="VEuPathDB" id="ToxoDB:LOC34618896"/>
<evidence type="ECO:0000313" key="1">
    <source>
        <dbReference type="EMBL" id="OEH76628.1"/>
    </source>
</evidence>
<keyword evidence="2" id="KW-1185">Reference proteome</keyword>
<comment type="caution">
    <text evidence="1">The sequence shown here is derived from an EMBL/GenBank/DDBJ whole genome shotgun (WGS) entry which is preliminary data.</text>
</comment>
<dbReference type="VEuPathDB" id="ToxoDB:cyc_01979"/>
<evidence type="ECO:0000313" key="2">
    <source>
        <dbReference type="Proteomes" id="UP000095192"/>
    </source>
</evidence>
<dbReference type="EMBL" id="JROU02001388">
    <property type="protein sequence ID" value="OEH76628.1"/>
    <property type="molecule type" value="Genomic_DNA"/>
</dbReference>
<gene>
    <name evidence="1" type="ORF">cyc_01979</name>
</gene>
<sequence>MDYAASAASAAATSSGIGGIRRVACLDGGLLNSSLQDGYGPSAANVRGAPPSSGVALHPLELQQKKYLHELERQQLERVTAAFGAHAALRLKTEREMCATTQRLPGLSSSLWGLQTVMALDDQIITEDYLGRDKPETEGGPMLTVHDSIERAMGI</sequence>
<name>A0A1D3CZL8_9EIME</name>
<accession>A0A1D3CZL8</accession>